<evidence type="ECO:0000313" key="3">
    <source>
        <dbReference type="Proteomes" id="UP000298493"/>
    </source>
</evidence>
<dbReference type="EMBL" id="SNSC02000023">
    <property type="protein sequence ID" value="TID14392.1"/>
    <property type="molecule type" value="Genomic_DNA"/>
</dbReference>
<gene>
    <name evidence="2" type="ORF">E6O75_ATG09471</name>
</gene>
<dbReference type="Proteomes" id="UP000298493">
    <property type="component" value="Unassembled WGS sequence"/>
</dbReference>
<accession>A0A4Z1NKR2</accession>
<feature type="region of interest" description="Disordered" evidence="1">
    <location>
        <begin position="66"/>
        <end position="99"/>
    </location>
</feature>
<comment type="caution">
    <text evidence="2">The sequence shown here is derived from an EMBL/GenBank/DDBJ whole genome shotgun (WGS) entry which is preliminary data.</text>
</comment>
<feature type="compositionally biased region" description="Low complexity" evidence="1">
    <location>
        <begin position="66"/>
        <end position="77"/>
    </location>
</feature>
<proteinExistence type="predicted"/>
<reference evidence="2 3" key="1">
    <citation type="submission" date="2019-04" db="EMBL/GenBank/DDBJ databases">
        <title>High contiguity whole genome sequence and gene annotation resource for two Venturia nashicola isolates.</title>
        <authorList>
            <person name="Prokchorchik M."/>
            <person name="Won K."/>
            <person name="Lee Y."/>
            <person name="Choi E.D."/>
            <person name="Segonzac C."/>
            <person name="Sohn K.H."/>
        </authorList>
    </citation>
    <scope>NUCLEOTIDE SEQUENCE [LARGE SCALE GENOMIC DNA]</scope>
    <source>
        <strain evidence="2 3">PRI2</strain>
    </source>
</reference>
<keyword evidence="3" id="KW-1185">Reference proteome</keyword>
<organism evidence="2 3">
    <name type="scientific">Venturia nashicola</name>
    <dbReference type="NCBI Taxonomy" id="86259"/>
    <lineage>
        <taxon>Eukaryota</taxon>
        <taxon>Fungi</taxon>
        <taxon>Dikarya</taxon>
        <taxon>Ascomycota</taxon>
        <taxon>Pezizomycotina</taxon>
        <taxon>Dothideomycetes</taxon>
        <taxon>Pleosporomycetidae</taxon>
        <taxon>Venturiales</taxon>
        <taxon>Venturiaceae</taxon>
        <taxon>Venturia</taxon>
    </lineage>
</organism>
<evidence type="ECO:0000256" key="1">
    <source>
        <dbReference type="SAM" id="MobiDB-lite"/>
    </source>
</evidence>
<dbReference type="AlphaFoldDB" id="A0A4Z1NKR2"/>
<protein>
    <submittedName>
        <fullName evidence="2">Uncharacterized protein</fullName>
    </submittedName>
</protein>
<name>A0A4Z1NKR2_9PEZI</name>
<evidence type="ECO:0000313" key="2">
    <source>
        <dbReference type="EMBL" id="TID14392.1"/>
    </source>
</evidence>
<sequence>MANNMSNNMSNNARNMPINMNNDQTVNSPFSIEWDFHRRTAAQVGLREAPEPRPLYGSRARNIVPASRASQQQAQEAPKLHNSQLPIRTRKSRPEHRIASAPRHHWADAAYRAQQEELSRARASQREEQEAADTLLAFMQNEYREEAAFIAAAQAEFPLAPSNSRVRQSAGIDIRNLGLAADPHPLTPEIDQGEN</sequence>